<dbReference type="InterPro" id="IPR042451">
    <property type="entry name" value="ZPR1_A/B_dom"/>
</dbReference>
<dbReference type="PATRIC" id="fig|304371.9.peg.2339"/>
<dbReference type="SMART" id="SM00709">
    <property type="entry name" value="Zpr1"/>
    <property type="match status" value="1"/>
</dbReference>
<evidence type="ECO:0000256" key="3">
    <source>
        <dbReference type="ARBA" id="ARBA00022771"/>
    </source>
</evidence>
<reference evidence="6 7" key="2">
    <citation type="journal article" date="2008" name="Int. J. Syst. Evol. Microbiol.">
        <title>Methanocella paludicola gen. nov., sp. nov., a methane-producing archaeon, the first isolate of the lineage 'Rice Cluster I', and proposal of the new archaeal order Methanocellales ord. nov.</title>
        <authorList>
            <person name="Sakai S."/>
            <person name="Imachi H."/>
            <person name="Hanada S."/>
            <person name="Ohashi A."/>
            <person name="Harada H."/>
            <person name="Kamagata Y."/>
        </authorList>
    </citation>
    <scope>NUCLEOTIDE SEQUENCE [LARGE SCALE GENOMIC DNA]</scope>
    <source>
        <strain evidence="7">DSM 17711 / JCM 13418 / NBRC 101707 / SANAE</strain>
    </source>
</reference>
<dbReference type="Proteomes" id="UP000001882">
    <property type="component" value="Chromosome"/>
</dbReference>
<dbReference type="AlphaFoldDB" id="D1Z0Z8"/>
<dbReference type="InterPro" id="IPR056180">
    <property type="entry name" value="ZPR1_jr_dom"/>
</dbReference>
<proteinExistence type="inferred from homology"/>
<dbReference type="EMBL" id="AP011532">
    <property type="protein sequence ID" value="BAI62370.1"/>
    <property type="molecule type" value="Genomic_DNA"/>
</dbReference>
<keyword evidence="3" id="KW-0863">Zinc-finger</keyword>
<dbReference type="GO" id="GO:0008270">
    <property type="term" value="F:zinc ion binding"/>
    <property type="evidence" value="ECO:0007669"/>
    <property type="project" value="UniProtKB-KW"/>
</dbReference>
<dbReference type="Gene3D" id="2.60.120.1040">
    <property type="entry name" value="ZPR1, A/B domain"/>
    <property type="match status" value="1"/>
</dbReference>
<name>D1Z0Z8_METPS</name>
<keyword evidence="7" id="KW-1185">Reference proteome</keyword>
<keyword evidence="4" id="KW-0862">Zinc</keyword>
<dbReference type="eggNOG" id="arCOG04265">
    <property type="taxonomic scope" value="Archaea"/>
</dbReference>
<dbReference type="InterPro" id="IPR004457">
    <property type="entry name" value="Znf_ZPR1"/>
</dbReference>
<feature type="domain" description="Zinc finger ZPR1-type" evidence="5">
    <location>
        <begin position="18"/>
        <end position="172"/>
    </location>
</feature>
<dbReference type="InParanoid" id="D1Z0Z8"/>
<dbReference type="GeneID" id="8682103"/>
<sequence length="197" mass="21628">MIDPGHEITSSTLDSSSSKCPVCGSCVQMHTNQDNIPYFGDILEVSIFCCCGFKFADTIILSQKEPLRHCKRVCSEGDLWARVVRSTSGTIRIPEWGVDIEPGPASEAYITNVEGVIERIQGVVGMARRWSETDEERDKADALLCTMQEARDGKPDFTIVIEDPQGNSAVIGEGVEVTKLTDEEAQELPSGVYVIQK</sequence>
<dbReference type="RefSeq" id="WP_012901044.1">
    <property type="nucleotide sequence ID" value="NC_013665.1"/>
</dbReference>
<gene>
    <name evidence="6" type="ordered locus">MCP_2298</name>
</gene>
<evidence type="ECO:0000313" key="6">
    <source>
        <dbReference type="EMBL" id="BAI62370.1"/>
    </source>
</evidence>
<dbReference type="OrthoDB" id="14924at2157"/>
<dbReference type="Pfam" id="PF22794">
    <property type="entry name" value="jr-ZPR1"/>
    <property type="match status" value="1"/>
</dbReference>
<accession>D1Z0Z8</accession>
<organism evidence="6 7">
    <name type="scientific">Methanocella paludicola (strain DSM 17711 / JCM 13418 / NBRC 101707 / SANAE)</name>
    <dbReference type="NCBI Taxonomy" id="304371"/>
    <lineage>
        <taxon>Archaea</taxon>
        <taxon>Methanobacteriati</taxon>
        <taxon>Methanobacteriota</taxon>
        <taxon>Stenosarchaea group</taxon>
        <taxon>Methanomicrobia</taxon>
        <taxon>Methanocellales</taxon>
        <taxon>Methanocellaceae</taxon>
        <taxon>Methanocella</taxon>
    </lineage>
</organism>
<evidence type="ECO:0000256" key="2">
    <source>
        <dbReference type="ARBA" id="ARBA00022723"/>
    </source>
</evidence>
<evidence type="ECO:0000313" key="7">
    <source>
        <dbReference type="Proteomes" id="UP000001882"/>
    </source>
</evidence>
<keyword evidence="2" id="KW-0479">Metal-binding</keyword>
<dbReference type="KEGG" id="mpd:MCP_2298"/>
<dbReference type="InterPro" id="IPR040141">
    <property type="entry name" value="ZPR1"/>
</dbReference>
<reference evidence="6 7" key="1">
    <citation type="journal article" date="2007" name="Appl. Environ. Microbiol.">
        <title>Isolation of key methanogens for global methane emission from rice paddy fields: a novel isolate affiliated with the clone cluster rice cluster I.</title>
        <authorList>
            <person name="Sakai S."/>
            <person name="Imachi H."/>
            <person name="Sekiguchi Y."/>
            <person name="Ohashi A."/>
            <person name="Harada H."/>
            <person name="Kamagata Y."/>
        </authorList>
    </citation>
    <scope>NUCLEOTIDE SEQUENCE [LARGE SCALE GENOMIC DNA]</scope>
    <source>
        <strain evidence="7">DSM 17711 / JCM 13418 / NBRC 101707 / SANAE</strain>
    </source>
</reference>
<dbReference type="PANTHER" id="PTHR10876">
    <property type="entry name" value="ZINC FINGER PROTEIN ZPR1"/>
    <property type="match status" value="1"/>
</dbReference>
<dbReference type="STRING" id="304371.MCP_2298"/>
<dbReference type="InterPro" id="IPR004470">
    <property type="entry name" value="ZPR1-like_arc"/>
</dbReference>
<dbReference type="NCBIfam" id="TIGR00310">
    <property type="entry name" value="ZPR1_znf"/>
    <property type="match status" value="1"/>
</dbReference>
<evidence type="ECO:0000256" key="4">
    <source>
        <dbReference type="ARBA" id="ARBA00022833"/>
    </source>
</evidence>
<dbReference type="NCBIfam" id="TIGR00340">
    <property type="entry name" value="zpr1_rel"/>
    <property type="match status" value="1"/>
</dbReference>
<evidence type="ECO:0000256" key="1">
    <source>
        <dbReference type="ARBA" id="ARBA00008354"/>
    </source>
</evidence>
<dbReference type="PANTHER" id="PTHR10876:SF0">
    <property type="entry name" value="ZINC FINGER PROTEIN ZPR1"/>
    <property type="match status" value="1"/>
</dbReference>
<comment type="similarity">
    <text evidence="1">Belongs to the ZPR1 family.</text>
</comment>
<reference evidence="7" key="3">
    <citation type="journal article" date="2011" name="PLoS ONE">
        <title>Genome sequence of a mesophilic hydrogenotrophic methanogen Methanocella paludicola, the first cultivated representative of the order Methanocellales.</title>
        <authorList>
            <person name="Sakai S."/>
            <person name="Takaki Y."/>
            <person name="Shimamura S."/>
            <person name="Sekine M."/>
            <person name="Tajima T."/>
            <person name="Kosugi H."/>
            <person name="Ichikawa N."/>
            <person name="Tasumi E."/>
            <person name="Hiraki A.T."/>
            <person name="Shimizu A."/>
            <person name="Kato Y."/>
            <person name="Nishiko R."/>
            <person name="Mori K."/>
            <person name="Fujita N."/>
            <person name="Imachi H."/>
            <person name="Takai K."/>
        </authorList>
    </citation>
    <scope>NUCLEOTIDE SEQUENCE [LARGE SCALE GENOMIC DNA]</scope>
    <source>
        <strain evidence="7">DSM 17711 / JCM 13418 / NBRC 101707 / SANAE</strain>
    </source>
</reference>
<protein>
    <recommendedName>
        <fullName evidence="5">Zinc finger ZPR1-type domain-containing protein</fullName>
    </recommendedName>
</protein>
<evidence type="ECO:0000259" key="5">
    <source>
        <dbReference type="SMART" id="SM00709"/>
    </source>
</evidence>